<dbReference type="GO" id="GO:0016787">
    <property type="term" value="F:hydrolase activity"/>
    <property type="evidence" value="ECO:0007669"/>
    <property type="project" value="UniProtKB-KW"/>
</dbReference>
<feature type="transmembrane region" description="Helical" evidence="2">
    <location>
        <begin position="106"/>
        <end position="129"/>
    </location>
</feature>
<keyword evidence="3" id="KW-0378">Hydrolase</keyword>
<evidence type="ECO:0000313" key="3">
    <source>
        <dbReference type="EMBL" id="NIL27675.1"/>
    </source>
</evidence>
<feature type="transmembrane region" description="Helical" evidence="2">
    <location>
        <begin position="28"/>
        <end position="48"/>
    </location>
</feature>
<sequence>MAVTEEATQPNEPNNSAGRVRICYHNRWITACSILFSSVATIFAWVLVLQLTMKQGFLSYIGLSSQYFLKQPNSLKDPLTLHHIGELVANGTILSLDDLWSFQSSFYQTIITVLIAINAILGAFAFFMIKHSSNAKAREEAILEVKSYVESRSFDKEVKGIIYKKIEAVQLDMNSQIQLVEDMIANFEDVNSRIETMDLRIVELENNNKELKRHINVIATEIAQENKNENNDQLVITRSAE</sequence>
<gene>
    <name evidence="3" type="ORF">HB980_14120</name>
</gene>
<proteinExistence type="predicted"/>
<keyword evidence="2" id="KW-1133">Transmembrane helix</keyword>
<keyword evidence="1" id="KW-0175">Coiled coil</keyword>
<keyword evidence="2" id="KW-0472">Membrane</keyword>
<dbReference type="AlphaFoldDB" id="A0AA90XX06"/>
<evidence type="ECO:0000256" key="2">
    <source>
        <dbReference type="SAM" id="Phobius"/>
    </source>
</evidence>
<dbReference type="RefSeq" id="WP_167311474.1">
    <property type="nucleotide sequence ID" value="NZ_JAASAN010000005.1"/>
</dbReference>
<feature type="coiled-coil region" evidence="1">
    <location>
        <begin position="187"/>
        <end position="228"/>
    </location>
</feature>
<dbReference type="Proteomes" id="UP000698240">
    <property type="component" value="Unassembled WGS sequence"/>
</dbReference>
<comment type="caution">
    <text evidence="3">The sequence shown here is derived from an EMBL/GenBank/DDBJ whole genome shotgun (WGS) entry which is preliminary data.</text>
</comment>
<protein>
    <submittedName>
        <fullName evidence="3">Hydrolase</fullName>
    </submittedName>
</protein>
<evidence type="ECO:0000256" key="1">
    <source>
        <dbReference type="SAM" id="Coils"/>
    </source>
</evidence>
<reference evidence="3" key="1">
    <citation type="submission" date="2020-03" db="EMBL/GenBank/DDBJ databases">
        <authorList>
            <person name="Kislichkina A."/>
            <person name="Dentovskaya S."/>
            <person name="Shaikhutdinov R."/>
            <person name="Ivanov S."/>
            <person name="Sizova A."/>
            <person name="Solomentsev V."/>
            <person name="Bogun A."/>
        </authorList>
    </citation>
    <scope>NUCLEOTIDE SEQUENCE</scope>
    <source>
        <strain evidence="3">SCPM-O-B-8025</strain>
    </source>
</reference>
<organism evidence="3 4">
    <name type="scientific">Yersinia massiliensis</name>
    <dbReference type="NCBI Taxonomy" id="419257"/>
    <lineage>
        <taxon>Bacteria</taxon>
        <taxon>Pseudomonadati</taxon>
        <taxon>Pseudomonadota</taxon>
        <taxon>Gammaproteobacteria</taxon>
        <taxon>Enterobacterales</taxon>
        <taxon>Yersiniaceae</taxon>
        <taxon>Yersinia</taxon>
    </lineage>
</organism>
<accession>A0AA90XX06</accession>
<name>A0AA90XX06_9GAMM</name>
<dbReference type="EMBL" id="JAASAN010000005">
    <property type="protein sequence ID" value="NIL27675.1"/>
    <property type="molecule type" value="Genomic_DNA"/>
</dbReference>
<evidence type="ECO:0000313" key="4">
    <source>
        <dbReference type="Proteomes" id="UP000698240"/>
    </source>
</evidence>
<keyword evidence="2" id="KW-0812">Transmembrane</keyword>